<keyword evidence="1" id="KW-0479">Metal-binding</keyword>
<gene>
    <name evidence="8" type="ORF">MEDL_4477</name>
</gene>
<protein>
    <submittedName>
        <fullName evidence="8">TRPM2</fullName>
        <ecNumber evidence="8">3.6.1.13</ecNumber>
    </submittedName>
</protein>
<evidence type="ECO:0000313" key="9">
    <source>
        <dbReference type="Proteomes" id="UP000683360"/>
    </source>
</evidence>
<evidence type="ECO:0000256" key="1">
    <source>
        <dbReference type="ARBA" id="ARBA00022723"/>
    </source>
</evidence>
<feature type="transmembrane region" description="Helical" evidence="6">
    <location>
        <begin position="1208"/>
        <end position="1227"/>
    </location>
</feature>
<comment type="caution">
    <text evidence="8">The sequence shown here is derived from an EMBL/GenBank/DDBJ whole genome shotgun (WGS) entry which is preliminary data.</text>
</comment>
<dbReference type="InterPro" id="IPR043145">
    <property type="entry name" value="Znf_ZZ_sf"/>
</dbReference>
<keyword evidence="8" id="KW-0378">Hydrolase</keyword>
<feature type="compositionally biased region" description="Basic and acidic residues" evidence="5">
    <location>
        <begin position="1417"/>
        <end position="1432"/>
    </location>
</feature>
<evidence type="ECO:0000313" key="8">
    <source>
        <dbReference type="EMBL" id="CAG2188976.1"/>
    </source>
</evidence>
<dbReference type="Pfam" id="PF00569">
    <property type="entry name" value="ZZ"/>
    <property type="match status" value="1"/>
</dbReference>
<keyword evidence="3" id="KW-0862">Zinc</keyword>
<dbReference type="Gene3D" id="3.30.60.90">
    <property type="match status" value="1"/>
</dbReference>
<keyword evidence="6" id="KW-1133">Transmembrane helix</keyword>
<keyword evidence="6" id="KW-0812">Transmembrane</keyword>
<feature type="region of interest" description="Disordered" evidence="5">
    <location>
        <begin position="1417"/>
        <end position="1439"/>
    </location>
</feature>
<dbReference type="EC" id="3.6.1.13" evidence="8"/>
<evidence type="ECO:0000256" key="2">
    <source>
        <dbReference type="ARBA" id="ARBA00022771"/>
    </source>
</evidence>
<dbReference type="PANTHER" id="PTHR13800:SF1">
    <property type="entry name" value="TRANSIENT RECEPTOR POTENTIAL CATION CHANNEL TRPM"/>
    <property type="match status" value="1"/>
</dbReference>
<keyword evidence="9" id="KW-1185">Reference proteome</keyword>
<keyword evidence="2 4" id="KW-0863">Zinc-finger</keyword>
<feature type="transmembrane region" description="Helical" evidence="6">
    <location>
        <begin position="1178"/>
        <end position="1196"/>
    </location>
</feature>
<proteinExistence type="predicted"/>
<dbReference type="Proteomes" id="UP000683360">
    <property type="component" value="Unassembled WGS sequence"/>
</dbReference>
<dbReference type="GO" id="GO:0030001">
    <property type="term" value="P:metal ion transport"/>
    <property type="evidence" value="ECO:0007669"/>
    <property type="project" value="TreeGrafter"/>
</dbReference>
<feature type="domain" description="ZZ-type" evidence="7">
    <location>
        <begin position="450"/>
        <end position="502"/>
    </location>
</feature>
<keyword evidence="6" id="KW-0472">Membrane</keyword>
<dbReference type="SUPFAM" id="SSF57850">
    <property type="entry name" value="RING/U-box"/>
    <property type="match status" value="1"/>
</dbReference>
<dbReference type="InterPro" id="IPR050927">
    <property type="entry name" value="TRPM"/>
</dbReference>
<reference evidence="8" key="1">
    <citation type="submission" date="2021-03" db="EMBL/GenBank/DDBJ databases">
        <authorList>
            <person name="Bekaert M."/>
        </authorList>
    </citation>
    <scope>NUCLEOTIDE SEQUENCE</scope>
</reference>
<evidence type="ECO:0000256" key="6">
    <source>
        <dbReference type="SAM" id="Phobius"/>
    </source>
</evidence>
<dbReference type="GO" id="GO:0008270">
    <property type="term" value="F:zinc ion binding"/>
    <property type="evidence" value="ECO:0007669"/>
    <property type="project" value="UniProtKB-KW"/>
</dbReference>
<organism evidence="8 9">
    <name type="scientific">Mytilus edulis</name>
    <name type="common">Blue mussel</name>
    <dbReference type="NCBI Taxonomy" id="6550"/>
    <lineage>
        <taxon>Eukaryota</taxon>
        <taxon>Metazoa</taxon>
        <taxon>Spiralia</taxon>
        <taxon>Lophotrochozoa</taxon>
        <taxon>Mollusca</taxon>
        <taxon>Bivalvia</taxon>
        <taxon>Autobranchia</taxon>
        <taxon>Pteriomorphia</taxon>
        <taxon>Mytilida</taxon>
        <taxon>Mytiloidea</taxon>
        <taxon>Mytilidae</taxon>
        <taxon>Mytilinae</taxon>
        <taxon>Mytilus</taxon>
    </lineage>
</organism>
<evidence type="ECO:0000256" key="3">
    <source>
        <dbReference type="ARBA" id="ARBA00022833"/>
    </source>
</evidence>
<dbReference type="PROSITE" id="PS50135">
    <property type="entry name" value="ZF_ZZ_2"/>
    <property type="match status" value="1"/>
</dbReference>
<evidence type="ECO:0000259" key="7">
    <source>
        <dbReference type="PROSITE" id="PS50135"/>
    </source>
</evidence>
<dbReference type="PROSITE" id="PS01357">
    <property type="entry name" value="ZF_ZZ_1"/>
    <property type="match status" value="1"/>
</dbReference>
<feature type="transmembrane region" description="Helical" evidence="6">
    <location>
        <begin position="67"/>
        <end position="85"/>
    </location>
</feature>
<dbReference type="SMART" id="SM00291">
    <property type="entry name" value="ZnF_ZZ"/>
    <property type="match status" value="1"/>
</dbReference>
<dbReference type="GO" id="GO:0005886">
    <property type="term" value="C:plasma membrane"/>
    <property type="evidence" value="ECO:0007669"/>
    <property type="project" value="TreeGrafter"/>
</dbReference>
<evidence type="ECO:0000256" key="4">
    <source>
        <dbReference type="PROSITE-ProRule" id="PRU00228"/>
    </source>
</evidence>
<evidence type="ECO:0000256" key="5">
    <source>
        <dbReference type="SAM" id="MobiDB-lite"/>
    </source>
</evidence>
<dbReference type="PANTHER" id="PTHR13800">
    <property type="entry name" value="TRANSIENT RECEPTOR POTENTIAL CATION CHANNEL, SUBFAMILY M, MEMBER 6"/>
    <property type="match status" value="1"/>
</dbReference>
<feature type="transmembrane region" description="Helical" evidence="6">
    <location>
        <begin position="1248"/>
        <end position="1269"/>
    </location>
</feature>
<feature type="transmembrane region" description="Helical" evidence="6">
    <location>
        <begin position="123"/>
        <end position="145"/>
    </location>
</feature>
<dbReference type="OrthoDB" id="2122982at2759"/>
<dbReference type="InterPro" id="IPR000433">
    <property type="entry name" value="Znf_ZZ"/>
</dbReference>
<feature type="transmembrane region" description="Helical" evidence="6">
    <location>
        <begin position="1300"/>
        <end position="1321"/>
    </location>
</feature>
<feature type="transmembrane region" description="Helical" evidence="6">
    <location>
        <begin position="1140"/>
        <end position="1157"/>
    </location>
</feature>
<feature type="region of interest" description="Disordered" evidence="5">
    <location>
        <begin position="235"/>
        <end position="254"/>
    </location>
</feature>
<dbReference type="GO" id="GO:0047631">
    <property type="term" value="F:ADP-ribose diphosphatase activity"/>
    <property type="evidence" value="ECO:0007669"/>
    <property type="project" value="UniProtKB-EC"/>
</dbReference>
<dbReference type="GO" id="GO:0005261">
    <property type="term" value="F:monoatomic cation channel activity"/>
    <property type="evidence" value="ECO:0007669"/>
    <property type="project" value="TreeGrafter"/>
</dbReference>
<dbReference type="EMBL" id="CAJPWZ010000283">
    <property type="protein sequence ID" value="CAG2188976.1"/>
    <property type="molecule type" value="Genomic_DNA"/>
</dbReference>
<sequence length="1439" mass="167993">MMSFSVSFHSLNHQNSEFGWAEIERVMQHGFWMLLEPKQDDEPECTIDTVEDICPTVGQRIAPYLKAFYGLIAVILLLNLLIAIYSDTYQKVNYACKFHWSQLTTDFLEEYSIETIFPIHLQLLLLPFGLAHFIIWCVKYCYMYSNKRDRTINKIQQGDHYASSNSYESERKQLKKNTMFVRVFLYNADYDLKLKSTEEAERNAAARSKGKIEITEEDKMTKLQNQMDVMNRELKDQQKRNDEKLQNQMEDQRTRNDEMLKLMQENMKINNNNMSEIRYECFDGEINRLCVKAEKHQCYHLSDCCDAFDKGLYSASENEGRHKRIRQHILRDKEDQHFIMFKRTVNLPDNFAVPSKKDIHGHRSLMDSLRTFPEFAQYNISNRCPNEKVMKGLRVVDKAWNPEEEKKLGTIVKESGKEVDVQWDKPGPVATSLKLSELRLFDNGGTGVLHNNVACKECNTYPLRGLRWKCLNCDDYDLCTFCYMADAHNLRHIFLRFKRNDSKGVEIPPRLPLKCTGYAFACGILKNAVVNLRKNTQKKGEVLEIGLANGIDVEWQKTKSDNKTSYKTSRHNILDLQYENPILFPFYPDHLPVLQKGDTFDHLDVKFSEEHTAQKVQLNIRRINSDDQKGSHKPVLYLIFDNQQECYHEQNDSFAVMDEIFEYSKKTKLPCHVVNQRVLFLHGSTMTVCIHSKTSKETIEELLRKGCLVFERADKEKKTDEIDYFIKMATSVLGEKVIPVKIPLRSVKRCSAPSLPVPIVKFEKTSQDVRFLAPQRVKEEQTEYSTTLKSPWMATKSEKKKQKEKEKEDATNTTDTIELIASVKDVQSTLDFEALICYVSIGVSMTNELHGMDKELYTDALSMYLLKNGKWRIPKDAFKTSFTYPCIKYIYEKDLTTAFANGLKADLENMTTSEHASKHLSEQEIQQAVSRSDVIGLIFLALLRNQFYTGAIQLVDTGFICIRHILVGCQILQDASDDKRNEQIQRETSQRLKLYFTERANLITRFINEATSKKDVADDEIGETVNHAGRLLLNHGYLEDAIKTENKTFLENETITDILNKMWYGKEKSLFRQVGLYILLTLIHLFVMPVLMVNINARPLMWVYQKYDLPFMKALIQMLGYLALLLTYSYMLLFKLNEDLSYTDFLIIGWMISFCINETKQAIVSVLRHRFKRYTKSWWNRLDWALMLAYTCGMGLKFGGNAIHEDPAKILLVVTFILLSIRILNMFSISEFLGPKLVIIQKMFKDTFVFLIILTVILVSYNVSFHSLLYPNSELSWSEIEKVMQHGYWMLFGEINLEEDTPSCITLCLVHFFIWCAKYCWFKIKERRLNKIQYGKKLICSNSYDLQMEKRNDNPMFVRVFLYNANFDLRLKSTEEAERNGAIKSKGKIEITEEDKITKLQKQIDDTNKTFEEHLNRNDEIQDEFQDKEKQTELAYFQK</sequence>
<feature type="transmembrane region" description="Helical" evidence="6">
    <location>
        <begin position="1074"/>
        <end position="1093"/>
    </location>
</feature>
<accession>A0A8S3Q482</accession>
<feature type="transmembrane region" description="Helical" evidence="6">
    <location>
        <begin position="1114"/>
        <end position="1134"/>
    </location>
</feature>
<name>A0A8S3Q482_MYTED</name>